<protein>
    <submittedName>
        <fullName evidence="2">Uncharacterized protein</fullName>
    </submittedName>
</protein>
<keyword evidence="1" id="KW-0812">Transmembrane</keyword>
<evidence type="ECO:0000313" key="2">
    <source>
        <dbReference type="EMBL" id="KTB28008.1"/>
    </source>
</evidence>
<organism evidence="2 3">
    <name type="scientific">Moniliophthora roreri</name>
    <name type="common">Frosty pod rot fungus</name>
    <name type="synonym">Monilia roreri</name>
    <dbReference type="NCBI Taxonomy" id="221103"/>
    <lineage>
        <taxon>Eukaryota</taxon>
        <taxon>Fungi</taxon>
        <taxon>Dikarya</taxon>
        <taxon>Basidiomycota</taxon>
        <taxon>Agaricomycotina</taxon>
        <taxon>Agaricomycetes</taxon>
        <taxon>Agaricomycetidae</taxon>
        <taxon>Agaricales</taxon>
        <taxon>Marasmiineae</taxon>
        <taxon>Marasmiaceae</taxon>
        <taxon>Moniliophthora</taxon>
    </lineage>
</organism>
<evidence type="ECO:0000256" key="1">
    <source>
        <dbReference type="SAM" id="Phobius"/>
    </source>
</evidence>
<feature type="transmembrane region" description="Helical" evidence="1">
    <location>
        <begin position="30"/>
        <end position="47"/>
    </location>
</feature>
<sequence>MLSNYSRFNAASLLLCDMELIQMDCISNNFYYAFTSYLESGILYPIFTIANNVYNFLVDPKTSGSALFSFSVVMYQVAGIAPTLIIIQKAGGKTIEQTSMNQIVSSLHFANSADPGSGNLDTRPHVQMVDIEASLSAERTENTEEENTA</sequence>
<dbReference type="EMBL" id="LATX01002508">
    <property type="protein sequence ID" value="KTB28008.1"/>
    <property type="molecule type" value="Genomic_DNA"/>
</dbReference>
<name>A0A0W0EV98_MONRR</name>
<accession>A0A0W0EV98</accession>
<gene>
    <name evidence="2" type="ORF">WG66_19428</name>
</gene>
<evidence type="ECO:0000313" key="3">
    <source>
        <dbReference type="Proteomes" id="UP000054988"/>
    </source>
</evidence>
<comment type="caution">
    <text evidence="2">The sequence shown here is derived from an EMBL/GenBank/DDBJ whole genome shotgun (WGS) entry which is preliminary data.</text>
</comment>
<keyword evidence="1" id="KW-1133">Transmembrane helix</keyword>
<feature type="transmembrane region" description="Helical" evidence="1">
    <location>
        <begin position="67"/>
        <end position="87"/>
    </location>
</feature>
<dbReference type="Proteomes" id="UP000054988">
    <property type="component" value="Unassembled WGS sequence"/>
</dbReference>
<proteinExistence type="predicted"/>
<dbReference type="AlphaFoldDB" id="A0A0W0EV98"/>
<keyword evidence="1" id="KW-0472">Membrane</keyword>
<reference evidence="2 3" key="1">
    <citation type="submission" date="2015-12" db="EMBL/GenBank/DDBJ databases">
        <title>Draft genome sequence of Moniliophthora roreri, the causal agent of frosty pod rot of cacao.</title>
        <authorList>
            <person name="Aime M.C."/>
            <person name="Diaz-Valderrama J.R."/>
            <person name="Kijpornyongpan T."/>
            <person name="Phillips-Mora W."/>
        </authorList>
    </citation>
    <scope>NUCLEOTIDE SEQUENCE [LARGE SCALE GENOMIC DNA]</scope>
    <source>
        <strain evidence="2 3">MCA 2952</strain>
    </source>
</reference>